<accession>A0A7G8LPT8</accession>
<name>A0A7G8LPT8_9CAUD</name>
<evidence type="ECO:0000313" key="1">
    <source>
        <dbReference type="EMBL" id="QNJ59260.1"/>
    </source>
</evidence>
<proteinExistence type="predicted"/>
<sequence>MDKIIELSENEARQLLTELKMAESQGSLNKLSVSIKGDHVVFKINEFTWSPPMGKSLEG</sequence>
<evidence type="ECO:0000313" key="2">
    <source>
        <dbReference type="Proteomes" id="UP000515854"/>
    </source>
</evidence>
<dbReference type="Proteomes" id="UP000515854">
    <property type="component" value="Genome"/>
</dbReference>
<organism evidence="1 2">
    <name type="scientific">Mycobacterium phage MrMiyagi</name>
    <dbReference type="NCBI Taxonomy" id="2762395"/>
    <lineage>
        <taxon>Viruses</taxon>
        <taxon>Duplodnaviria</taxon>
        <taxon>Heunggongvirae</taxon>
        <taxon>Uroviricota</taxon>
        <taxon>Caudoviricetes</taxon>
        <taxon>Fowlmouthvirus</taxon>
        <taxon>Fowlmouthvirus fowlmouth</taxon>
    </lineage>
</organism>
<gene>
    <name evidence="1" type="primary">46</name>
    <name evidence="1" type="ORF">SEA_MRMIYAGI_46</name>
</gene>
<protein>
    <submittedName>
        <fullName evidence="1">Uncharacterized protein</fullName>
    </submittedName>
</protein>
<dbReference type="EMBL" id="MT776806">
    <property type="protein sequence ID" value="QNJ59260.1"/>
    <property type="molecule type" value="Genomic_DNA"/>
</dbReference>
<reference evidence="1 2" key="1">
    <citation type="submission" date="2020-07" db="EMBL/GenBank/DDBJ databases">
        <authorList>
            <person name="Baliraine F.N."/>
            <person name="Frederick G.D."/>
            <person name="Mills R.B."/>
            <person name="Woodruff J.W."/>
            <person name="Richardson W.J."/>
            <person name="Garlena R.A."/>
            <person name="Russell D.A."/>
            <person name="Pope W.H."/>
            <person name="Jacobs-Sera D."/>
            <person name="Hatfull G.F."/>
        </authorList>
    </citation>
    <scope>NUCLEOTIDE SEQUENCE [LARGE SCALE GENOMIC DNA]</scope>
</reference>